<reference evidence="2" key="2">
    <citation type="journal article" date="2015" name="Fish Shellfish Immunol.">
        <title>Early steps in the European eel (Anguilla anguilla)-Vibrio vulnificus interaction in the gills: Role of the RtxA13 toxin.</title>
        <authorList>
            <person name="Callol A."/>
            <person name="Pajuelo D."/>
            <person name="Ebbesson L."/>
            <person name="Teles M."/>
            <person name="MacKenzie S."/>
            <person name="Amaro C."/>
        </authorList>
    </citation>
    <scope>NUCLEOTIDE SEQUENCE</scope>
</reference>
<keyword evidence="1" id="KW-0812">Transmembrane</keyword>
<keyword evidence="1" id="KW-1133">Transmembrane helix</keyword>
<accession>A0A0E9W8U0</accession>
<name>A0A0E9W8U0_ANGAN</name>
<dbReference type="EMBL" id="GBXM01021825">
    <property type="protein sequence ID" value="JAH86752.1"/>
    <property type="molecule type" value="Transcribed_RNA"/>
</dbReference>
<evidence type="ECO:0000313" key="2">
    <source>
        <dbReference type="EMBL" id="JAH86752.1"/>
    </source>
</evidence>
<feature type="transmembrane region" description="Helical" evidence="1">
    <location>
        <begin position="12"/>
        <end position="34"/>
    </location>
</feature>
<evidence type="ECO:0000256" key="1">
    <source>
        <dbReference type="SAM" id="Phobius"/>
    </source>
</evidence>
<reference evidence="2" key="1">
    <citation type="submission" date="2014-11" db="EMBL/GenBank/DDBJ databases">
        <authorList>
            <person name="Amaro Gonzalez C."/>
        </authorList>
    </citation>
    <scope>NUCLEOTIDE SEQUENCE</scope>
</reference>
<proteinExistence type="predicted"/>
<sequence>MHQRVSHFSAARVYSFINFLLFYFLNSLSFTVFFL</sequence>
<dbReference type="AlphaFoldDB" id="A0A0E9W8U0"/>
<keyword evidence="1" id="KW-0472">Membrane</keyword>
<protein>
    <submittedName>
        <fullName evidence="2">Uncharacterized protein</fullName>
    </submittedName>
</protein>
<organism evidence="2">
    <name type="scientific">Anguilla anguilla</name>
    <name type="common">European freshwater eel</name>
    <name type="synonym">Muraena anguilla</name>
    <dbReference type="NCBI Taxonomy" id="7936"/>
    <lineage>
        <taxon>Eukaryota</taxon>
        <taxon>Metazoa</taxon>
        <taxon>Chordata</taxon>
        <taxon>Craniata</taxon>
        <taxon>Vertebrata</taxon>
        <taxon>Euteleostomi</taxon>
        <taxon>Actinopterygii</taxon>
        <taxon>Neopterygii</taxon>
        <taxon>Teleostei</taxon>
        <taxon>Anguilliformes</taxon>
        <taxon>Anguillidae</taxon>
        <taxon>Anguilla</taxon>
    </lineage>
</organism>